<organism evidence="2 3">
    <name type="scientific">Phtheirospermum japonicum</name>
    <dbReference type="NCBI Taxonomy" id="374723"/>
    <lineage>
        <taxon>Eukaryota</taxon>
        <taxon>Viridiplantae</taxon>
        <taxon>Streptophyta</taxon>
        <taxon>Embryophyta</taxon>
        <taxon>Tracheophyta</taxon>
        <taxon>Spermatophyta</taxon>
        <taxon>Magnoliopsida</taxon>
        <taxon>eudicotyledons</taxon>
        <taxon>Gunneridae</taxon>
        <taxon>Pentapetalae</taxon>
        <taxon>asterids</taxon>
        <taxon>lamiids</taxon>
        <taxon>Lamiales</taxon>
        <taxon>Orobanchaceae</taxon>
        <taxon>Orobanchaceae incertae sedis</taxon>
        <taxon>Phtheirospermum</taxon>
    </lineage>
</organism>
<name>A0A830CE56_9LAMI</name>
<dbReference type="EMBL" id="BMAC01000357">
    <property type="protein sequence ID" value="GFP94594.1"/>
    <property type="molecule type" value="Genomic_DNA"/>
</dbReference>
<proteinExistence type="predicted"/>
<gene>
    <name evidence="2" type="ORF">PHJA_001603800</name>
</gene>
<comment type="caution">
    <text evidence="2">The sequence shown here is derived from an EMBL/GenBank/DDBJ whole genome shotgun (WGS) entry which is preliminary data.</text>
</comment>
<dbReference type="Proteomes" id="UP000653305">
    <property type="component" value="Unassembled WGS sequence"/>
</dbReference>
<keyword evidence="3" id="KW-1185">Reference proteome</keyword>
<protein>
    <submittedName>
        <fullName evidence="2">Probable carboxylesterase 6</fullName>
    </submittedName>
</protein>
<evidence type="ECO:0000313" key="3">
    <source>
        <dbReference type="Proteomes" id="UP000653305"/>
    </source>
</evidence>
<accession>A0A830CE56</accession>
<dbReference type="AlphaFoldDB" id="A0A830CE56"/>
<evidence type="ECO:0000256" key="1">
    <source>
        <dbReference type="SAM" id="MobiDB-lite"/>
    </source>
</evidence>
<evidence type="ECO:0000313" key="2">
    <source>
        <dbReference type="EMBL" id="GFP94594.1"/>
    </source>
</evidence>
<reference evidence="2" key="1">
    <citation type="submission" date="2020-07" db="EMBL/GenBank/DDBJ databases">
        <title>Ethylene signaling mediates host invasion by parasitic plants.</title>
        <authorList>
            <person name="Yoshida S."/>
        </authorList>
    </citation>
    <scope>NUCLEOTIDE SEQUENCE</scope>
    <source>
        <strain evidence="2">Okayama</strain>
    </source>
</reference>
<sequence length="72" mass="8272">MCPALIGPRPRGHVQGHYHRQVHQHLGPRLRPGPGPRESTPSTSVLSRRRLLRRLGFLELLPRVPREASRWS</sequence>
<feature type="compositionally biased region" description="Basic residues" evidence="1">
    <location>
        <begin position="10"/>
        <end position="28"/>
    </location>
</feature>
<feature type="region of interest" description="Disordered" evidence="1">
    <location>
        <begin position="1"/>
        <end position="46"/>
    </location>
</feature>